<name>J9BQN1_9ZZZZ</name>
<dbReference type="AlphaFoldDB" id="J9BQN1"/>
<accession>J9BQN1</accession>
<evidence type="ECO:0000313" key="1">
    <source>
        <dbReference type="EMBL" id="EJW89900.1"/>
    </source>
</evidence>
<gene>
    <name evidence="1" type="ORF">EVA_21993</name>
</gene>
<organism evidence="1">
    <name type="scientific">gut metagenome</name>
    <dbReference type="NCBI Taxonomy" id="749906"/>
    <lineage>
        <taxon>unclassified sequences</taxon>
        <taxon>metagenomes</taxon>
        <taxon>organismal metagenomes</taxon>
    </lineage>
</organism>
<proteinExistence type="predicted"/>
<dbReference type="EMBL" id="AMCI01009182">
    <property type="protein sequence ID" value="EJW89900.1"/>
    <property type="molecule type" value="Genomic_DNA"/>
</dbReference>
<reference evidence="1" key="1">
    <citation type="journal article" date="2012" name="PLoS ONE">
        <title>Gene sets for utilization of primary and secondary nutrition supplies in the distal gut of endangered iberian lynx.</title>
        <authorList>
            <person name="Alcaide M."/>
            <person name="Messina E."/>
            <person name="Richter M."/>
            <person name="Bargiela R."/>
            <person name="Peplies J."/>
            <person name="Huws S.A."/>
            <person name="Newbold C.J."/>
            <person name="Golyshin P.N."/>
            <person name="Simon M.A."/>
            <person name="Lopez G."/>
            <person name="Yakimov M.M."/>
            <person name="Ferrer M."/>
        </authorList>
    </citation>
    <scope>NUCLEOTIDE SEQUENCE</scope>
</reference>
<sequence length="38" mass="4004">MHVAEGLGADTDSEAQPWAKTFHGASSRSPQLLIALPL</sequence>
<feature type="non-terminal residue" evidence="1">
    <location>
        <position position="38"/>
    </location>
</feature>
<comment type="caution">
    <text evidence="1">The sequence shown here is derived from an EMBL/GenBank/DDBJ whole genome shotgun (WGS) entry which is preliminary data.</text>
</comment>
<protein>
    <submittedName>
        <fullName evidence="1">Uncharacterized protein</fullName>
    </submittedName>
</protein>